<evidence type="ECO:0000313" key="2">
    <source>
        <dbReference type="Proteomes" id="UP000620124"/>
    </source>
</evidence>
<dbReference type="Proteomes" id="UP000620124">
    <property type="component" value="Unassembled WGS sequence"/>
</dbReference>
<sequence>MPSTLHSIQLHTDLRSSLFYSLRFFTPASFSSFHALQLQLTNMRFNLLPISALGLTSTLTRPQYFDTTAVAVRGFDITSDVHLTFPEVKERGLIGALVGCIAKLAAKIASKGVKGAAKGRSFASPDVEERSLIESIVSGLAKLGSKIASKGAKSTAKGRAHAALSRLRTLTLRSAGLSGPSSGVFRSSVPR</sequence>
<reference evidence="1" key="1">
    <citation type="submission" date="2020-05" db="EMBL/GenBank/DDBJ databases">
        <title>Mycena genomes resolve the evolution of fungal bioluminescence.</title>
        <authorList>
            <person name="Tsai I.J."/>
        </authorList>
    </citation>
    <scope>NUCLEOTIDE SEQUENCE</scope>
    <source>
        <strain evidence="1">CCC161011</strain>
    </source>
</reference>
<keyword evidence="2" id="KW-1185">Reference proteome</keyword>
<accession>A0A8H6X3P7</accession>
<dbReference type="AlphaFoldDB" id="A0A8H6X3P7"/>
<name>A0A8H6X3P7_9AGAR</name>
<protein>
    <submittedName>
        <fullName evidence="1">Uncharacterized protein</fullName>
    </submittedName>
</protein>
<gene>
    <name evidence="1" type="ORF">MVEN_02361200</name>
</gene>
<comment type="caution">
    <text evidence="1">The sequence shown here is derived from an EMBL/GenBank/DDBJ whole genome shotgun (WGS) entry which is preliminary data.</text>
</comment>
<evidence type="ECO:0000313" key="1">
    <source>
        <dbReference type="EMBL" id="KAF7333451.1"/>
    </source>
</evidence>
<organism evidence="1 2">
    <name type="scientific">Mycena venus</name>
    <dbReference type="NCBI Taxonomy" id="2733690"/>
    <lineage>
        <taxon>Eukaryota</taxon>
        <taxon>Fungi</taxon>
        <taxon>Dikarya</taxon>
        <taxon>Basidiomycota</taxon>
        <taxon>Agaricomycotina</taxon>
        <taxon>Agaricomycetes</taxon>
        <taxon>Agaricomycetidae</taxon>
        <taxon>Agaricales</taxon>
        <taxon>Marasmiineae</taxon>
        <taxon>Mycenaceae</taxon>
        <taxon>Mycena</taxon>
    </lineage>
</organism>
<dbReference type="EMBL" id="JACAZI010000029">
    <property type="protein sequence ID" value="KAF7333451.1"/>
    <property type="molecule type" value="Genomic_DNA"/>
</dbReference>
<proteinExistence type="predicted"/>